<dbReference type="RefSeq" id="WP_048673662.1">
    <property type="nucleotide sequence ID" value="NZ_CBTJ020000046.1"/>
</dbReference>
<feature type="transmembrane region" description="Helical" evidence="1">
    <location>
        <begin position="37"/>
        <end position="56"/>
    </location>
</feature>
<keyword evidence="3" id="KW-0255">Endonuclease</keyword>
<dbReference type="AlphaFoldDB" id="W6M5I7"/>
<keyword evidence="4" id="KW-1185">Reference proteome</keyword>
<feature type="transmembrane region" description="Helical" evidence="1">
    <location>
        <begin position="63"/>
        <end position="82"/>
    </location>
</feature>
<dbReference type="STRING" id="1400863.BN873_390012"/>
<protein>
    <submittedName>
        <fullName evidence="3">Endonuclease/exonuclease/phosphatase family</fullName>
    </submittedName>
</protein>
<proteinExistence type="predicted"/>
<dbReference type="InterPro" id="IPR005135">
    <property type="entry name" value="Endo/exonuclease/phosphatase"/>
</dbReference>
<keyword evidence="3" id="KW-0540">Nuclease</keyword>
<evidence type="ECO:0000313" key="4">
    <source>
        <dbReference type="Proteomes" id="UP000035760"/>
    </source>
</evidence>
<name>W6M5I7_9GAMM</name>
<comment type="caution">
    <text evidence="3">The sequence shown here is derived from an EMBL/GenBank/DDBJ whole genome shotgun (WGS) entry which is preliminary data.</text>
</comment>
<evidence type="ECO:0000313" key="3">
    <source>
        <dbReference type="EMBL" id="CDI03136.1"/>
    </source>
</evidence>
<keyword evidence="1" id="KW-1133">Transmembrane helix</keyword>
<dbReference type="Gene3D" id="3.60.10.10">
    <property type="entry name" value="Endonuclease/exonuclease/phosphatase"/>
    <property type="match status" value="1"/>
</dbReference>
<reference evidence="3" key="1">
    <citation type="submission" date="2013-07" db="EMBL/GenBank/DDBJ databases">
        <authorList>
            <person name="McIlroy S."/>
        </authorList>
    </citation>
    <scope>NUCLEOTIDE SEQUENCE [LARGE SCALE GENOMIC DNA]</scope>
    <source>
        <strain evidence="3">Run_A_D11</strain>
    </source>
</reference>
<dbReference type="GO" id="GO:0004527">
    <property type="term" value="F:exonuclease activity"/>
    <property type="evidence" value="ECO:0007669"/>
    <property type="project" value="UniProtKB-KW"/>
</dbReference>
<evidence type="ECO:0000259" key="2">
    <source>
        <dbReference type="Pfam" id="PF03372"/>
    </source>
</evidence>
<dbReference type="GO" id="GO:0004519">
    <property type="term" value="F:endonuclease activity"/>
    <property type="evidence" value="ECO:0007669"/>
    <property type="project" value="UniProtKB-KW"/>
</dbReference>
<dbReference type="Pfam" id="PF03372">
    <property type="entry name" value="Exo_endo_phos"/>
    <property type="match status" value="1"/>
</dbReference>
<dbReference type="SUPFAM" id="SSF56219">
    <property type="entry name" value="DNase I-like"/>
    <property type="match status" value="1"/>
</dbReference>
<dbReference type="OrthoDB" id="9796594at2"/>
<keyword evidence="3" id="KW-0378">Hydrolase</keyword>
<dbReference type="EMBL" id="CBTJ020000046">
    <property type="protein sequence ID" value="CDI03136.1"/>
    <property type="molecule type" value="Genomic_DNA"/>
</dbReference>
<sequence>MSKISVTLVGLLSASGVLICAATLAGFLGRFWWGFELATHFRVQYAVMLAVTSALLCRQRHLAGLFALFALVNGLTLAPRFLPLPIEDGQARPVLRVLLANVNSANRDAQRIQETVLASQADFVALLEATPWLLEQLSELADRYPHRVAAPREDNFGIALLSRQPFLRAEVVQFSTAGLPSIIAELADGPRHFTLVATHPLPPVSADLARDRNEQLATLAEFARQSTHPLLLVGDLNISPWSPHFARLLADSGLRDSGYGISPSWPVGWLPLQIPIDHALFSAGIHIKYRKTGTDLGSDHYPIIVDFQIVAP</sequence>
<accession>W6M5I7</accession>
<keyword evidence="1" id="KW-0812">Transmembrane</keyword>
<organism evidence="3 4">
    <name type="scientific">Candidatus Competibacter denitrificans Run_A_D11</name>
    <dbReference type="NCBI Taxonomy" id="1400863"/>
    <lineage>
        <taxon>Bacteria</taxon>
        <taxon>Pseudomonadati</taxon>
        <taxon>Pseudomonadota</taxon>
        <taxon>Gammaproteobacteria</taxon>
        <taxon>Candidatus Competibacteraceae</taxon>
        <taxon>Candidatus Competibacter</taxon>
    </lineage>
</organism>
<feature type="domain" description="Endonuclease/exonuclease/phosphatase" evidence="2">
    <location>
        <begin position="100"/>
        <end position="300"/>
    </location>
</feature>
<dbReference type="Proteomes" id="UP000035760">
    <property type="component" value="Unassembled WGS sequence"/>
</dbReference>
<evidence type="ECO:0000256" key="1">
    <source>
        <dbReference type="SAM" id="Phobius"/>
    </source>
</evidence>
<gene>
    <name evidence="3" type="ORF">BN873_390012</name>
</gene>
<dbReference type="InterPro" id="IPR036691">
    <property type="entry name" value="Endo/exonu/phosph_ase_sf"/>
</dbReference>
<keyword evidence="1" id="KW-0472">Membrane</keyword>
<reference evidence="3" key="2">
    <citation type="submission" date="2014-03" db="EMBL/GenBank/DDBJ databases">
        <title>Candidatus Competibacter-lineage genomes retrieved from metagenomes reveal functional metabolic diversity.</title>
        <authorList>
            <person name="McIlroy S.J."/>
            <person name="Albertsen M."/>
            <person name="Andresen E.K."/>
            <person name="Saunders A.M."/>
            <person name="Kristiansen R."/>
            <person name="Stokholm-Bjerregaard M."/>
            <person name="Nielsen K.L."/>
            <person name="Nielsen P.H."/>
        </authorList>
    </citation>
    <scope>NUCLEOTIDE SEQUENCE</scope>
    <source>
        <strain evidence="3">Run_A_D11</strain>
    </source>
</reference>